<evidence type="ECO:0000313" key="3">
    <source>
        <dbReference type="EMBL" id="QEF16035.1"/>
    </source>
</evidence>
<dbReference type="RefSeq" id="WP_000772574.1">
    <property type="nucleotide sequence ID" value="NZ_CP115856.1"/>
</dbReference>
<evidence type="ECO:0000313" key="2">
    <source>
        <dbReference type="EMBL" id="MDN4872569.1"/>
    </source>
</evidence>
<dbReference type="PANTHER" id="PTHR13847:SF201">
    <property type="entry name" value="PUTATIBE OXIDOREDUCTASE"/>
    <property type="match status" value="1"/>
</dbReference>
<dbReference type="EMBL" id="JAUIQW010000001">
    <property type="protein sequence ID" value="MDN4872569.1"/>
    <property type="molecule type" value="Genomic_DNA"/>
</dbReference>
<dbReference type="InterPro" id="IPR036188">
    <property type="entry name" value="FAD/NAD-bd_sf"/>
</dbReference>
<sequence length="398" mass="45425">MKLMTGKLFWNTGVSVPCYPPLGNDMICDVLVVGSGEAGAHIAYSLAKIGMSVMLIEKREIACGSTFANVGVLQFLHDKSLTSLIHTFGEEKGVRAYKLCYEALRTMEKVVPTLDIDPYFIPRSSLYYASKSEDVSFLQEEYNTLQNYGFPVEYFTESDIKKRYPFIKQAALYTHGDAEVNPYLLAHSLLHKANQMGANIYEHTEAIHIKKRKNDLICYTKIGNQIVAKNIIMATGYEALFGKKERKNTTVDTSYAIVTNEIDQFEGWHERSLIWETARPYLYFRTYRSRIIVGGLDEALQIQTIGDTKLLHKRDILINIVKEMFPQYKNIQADYYWAAAFGGTHDGLPILKEDEKIHNLFYALPYGGNGTVYGMVFAKLFEQLFTNKESKDFSLFNR</sequence>
<protein>
    <submittedName>
        <fullName evidence="3">FAD-dependent oxidoreductase</fullName>
        <ecNumber evidence="2">1.-.-.-</ecNumber>
    </submittedName>
</protein>
<dbReference type="GO" id="GO:0005737">
    <property type="term" value="C:cytoplasm"/>
    <property type="evidence" value="ECO:0007669"/>
    <property type="project" value="TreeGrafter"/>
</dbReference>
<proteinExistence type="predicted"/>
<evidence type="ECO:0000259" key="1">
    <source>
        <dbReference type="Pfam" id="PF01266"/>
    </source>
</evidence>
<dbReference type="AlphaFoldDB" id="A0A5B9HNF6"/>
<dbReference type="Gene3D" id="3.30.9.10">
    <property type="entry name" value="D-Amino Acid Oxidase, subunit A, domain 2"/>
    <property type="match status" value="1"/>
</dbReference>
<dbReference type="GO" id="GO:0016491">
    <property type="term" value="F:oxidoreductase activity"/>
    <property type="evidence" value="ECO:0007669"/>
    <property type="project" value="UniProtKB-KW"/>
</dbReference>
<dbReference type="InterPro" id="IPR006076">
    <property type="entry name" value="FAD-dep_OxRdtase"/>
</dbReference>
<reference evidence="2" key="2">
    <citation type="submission" date="2023-07" db="EMBL/GenBank/DDBJ databases">
        <title>Complete genome sequence of Bacillus cereus SRCM126073 isolated from soil.</title>
        <authorList>
            <person name="Yang H.-G."/>
            <person name="Ryu M.-S."/>
            <person name="Ha G.-S."/>
            <person name="Yang H.-J."/>
            <person name="Jeong D.-Y."/>
        </authorList>
    </citation>
    <scope>NUCLEOTIDE SEQUENCE</scope>
    <source>
        <strain evidence="2">SRCM126073</strain>
    </source>
</reference>
<keyword evidence="2" id="KW-0560">Oxidoreductase</keyword>
<feature type="domain" description="FAD dependent oxidoreductase" evidence="1">
    <location>
        <begin position="29"/>
        <end position="382"/>
    </location>
</feature>
<dbReference type="Proteomes" id="UP001175137">
    <property type="component" value="Unassembled WGS sequence"/>
</dbReference>
<dbReference type="SUPFAM" id="SSF51905">
    <property type="entry name" value="FAD/NAD(P)-binding domain"/>
    <property type="match status" value="1"/>
</dbReference>
<dbReference type="Gene3D" id="3.50.50.60">
    <property type="entry name" value="FAD/NAD(P)-binding domain"/>
    <property type="match status" value="1"/>
</dbReference>
<dbReference type="Pfam" id="PF01266">
    <property type="entry name" value="DAO"/>
    <property type="match status" value="1"/>
</dbReference>
<dbReference type="EC" id="1.-.-.-" evidence="2"/>
<gene>
    <name evidence="3" type="ORF">FRY47_06580</name>
    <name evidence="2" type="ORF">QYM23_06845</name>
</gene>
<dbReference type="EMBL" id="CP042874">
    <property type="protein sequence ID" value="QEF16035.1"/>
    <property type="molecule type" value="Genomic_DNA"/>
</dbReference>
<reference evidence="3" key="1">
    <citation type="submission" date="2019-08" db="EMBL/GenBank/DDBJ databases">
        <title>Antibiosis Participates in the Biocontrol of Bucillus cereus 0-9 Against Rice Sheath Blight.</title>
        <authorList>
            <person name="Wang G."/>
            <person name="Liu F."/>
        </authorList>
    </citation>
    <scope>NUCLEOTIDE SEQUENCE</scope>
    <source>
        <strain evidence="3">09</strain>
    </source>
</reference>
<dbReference type="PANTHER" id="PTHR13847">
    <property type="entry name" value="SARCOSINE DEHYDROGENASE-RELATED"/>
    <property type="match status" value="1"/>
</dbReference>
<organism evidence="3">
    <name type="scientific">Bacillus cereus</name>
    <dbReference type="NCBI Taxonomy" id="1396"/>
    <lineage>
        <taxon>Bacteria</taxon>
        <taxon>Bacillati</taxon>
        <taxon>Bacillota</taxon>
        <taxon>Bacilli</taxon>
        <taxon>Bacillales</taxon>
        <taxon>Bacillaceae</taxon>
        <taxon>Bacillus</taxon>
        <taxon>Bacillus cereus group</taxon>
    </lineage>
</organism>
<name>A0A5B9HNF6_BACCE</name>
<accession>A0A5B9HNF6</accession>